<proteinExistence type="predicted"/>
<dbReference type="AlphaFoldDB" id="A0A518CL97"/>
<sequence>MRFLLSTLILASMGTFPVDTMAEESHFYTIPLEDHANQPTEETFAPSDYPGDDLSELPSGKQKLGTVEYDLPKSVIQMTGKHLENQKEFNAPEKIENIFVGAHLERLHILHAARWGAYGKRNDQLNHWAPDGLPIAYYEVVYSDNTSEVIPVVYGVDVRDWWSVWDERKPVLRGEVVWRGSNPHLRRRQDPQIVNVRFPLRLYHLEWSNPHPEKMIDTINIVSLNQIPALFTVALSGETQDPPSEIETRRRIFEKREHSSQTQESNN</sequence>
<evidence type="ECO:0000313" key="2">
    <source>
        <dbReference type="EMBL" id="QDU80002.1"/>
    </source>
</evidence>
<feature type="compositionally biased region" description="Basic and acidic residues" evidence="1">
    <location>
        <begin position="246"/>
        <end position="259"/>
    </location>
</feature>
<dbReference type="RefSeq" id="WP_144995046.1">
    <property type="nucleotide sequence ID" value="NZ_CP036281.1"/>
</dbReference>
<evidence type="ECO:0000256" key="1">
    <source>
        <dbReference type="SAM" id="MobiDB-lite"/>
    </source>
</evidence>
<name>A0A518CL97_9PLAN</name>
<dbReference type="Proteomes" id="UP000317178">
    <property type="component" value="Chromosome"/>
</dbReference>
<evidence type="ECO:0000313" key="3">
    <source>
        <dbReference type="Proteomes" id="UP000317178"/>
    </source>
</evidence>
<reference evidence="2 3" key="1">
    <citation type="submission" date="2019-02" db="EMBL/GenBank/DDBJ databases">
        <title>Deep-cultivation of Planctomycetes and their phenomic and genomic characterization uncovers novel biology.</title>
        <authorList>
            <person name="Wiegand S."/>
            <person name="Jogler M."/>
            <person name="Boedeker C."/>
            <person name="Pinto D."/>
            <person name="Vollmers J."/>
            <person name="Rivas-Marin E."/>
            <person name="Kohn T."/>
            <person name="Peeters S.H."/>
            <person name="Heuer A."/>
            <person name="Rast P."/>
            <person name="Oberbeckmann S."/>
            <person name="Bunk B."/>
            <person name="Jeske O."/>
            <person name="Meyerdierks A."/>
            <person name="Storesund J.E."/>
            <person name="Kallscheuer N."/>
            <person name="Luecker S."/>
            <person name="Lage O.M."/>
            <person name="Pohl T."/>
            <person name="Merkel B.J."/>
            <person name="Hornburger P."/>
            <person name="Mueller R.-W."/>
            <person name="Bruemmer F."/>
            <person name="Labrenz M."/>
            <person name="Spormann A.M."/>
            <person name="Op den Camp H."/>
            <person name="Overmann J."/>
            <person name="Amann R."/>
            <person name="Jetten M.S.M."/>
            <person name="Mascher T."/>
            <person name="Medema M.H."/>
            <person name="Devos D.P."/>
            <person name="Kaster A.-K."/>
            <person name="Ovreas L."/>
            <person name="Rohde M."/>
            <person name="Galperin M.Y."/>
            <person name="Jogler C."/>
        </authorList>
    </citation>
    <scope>NUCLEOTIDE SEQUENCE [LARGE SCALE GENOMIC DNA]</scope>
    <source>
        <strain evidence="2 3">Pla110</strain>
    </source>
</reference>
<feature type="region of interest" description="Disordered" evidence="1">
    <location>
        <begin position="238"/>
        <end position="267"/>
    </location>
</feature>
<protein>
    <submittedName>
        <fullName evidence="2">Uncharacterized protein</fullName>
    </submittedName>
</protein>
<dbReference type="OrthoDB" id="285679at2"/>
<organism evidence="2 3">
    <name type="scientific">Polystyrenella longa</name>
    <dbReference type="NCBI Taxonomy" id="2528007"/>
    <lineage>
        <taxon>Bacteria</taxon>
        <taxon>Pseudomonadati</taxon>
        <taxon>Planctomycetota</taxon>
        <taxon>Planctomycetia</taxon>
        <taxon>Planctomycetales</taxon>
        <taxon>Planctomycetaceae</taxon>
        <taxon>Polystyrenella</taxon>
    </lineage>
</organism>
<gene>
    <name evidence="2" type="ORF">Pla110_17240</name>
</gene>
<dbReference type="EMBL" id="CP036281">
    <property type="protein sequence ID" value="QDU80002.1"/>
    <property type="molecule type" value="Genomic_DNA"/>
</dbReference>
<keyword evidence="3" id="KW-1185">Reference proteome</keyword>
<accession>A0A518CL97</accession>
<dbReference type="KEGG" id="plon:Pla110_17240"/>